<accession>A0A4V1MAH7</accession>
<dbReference type="SMART" id="SM00354">
    <property type="entry name" value="HTH_LACI"/>
    <property type="match status" value="1"/>
</dbReference>
<evidence type="ECO:0000313" key="6">
    <source>
        <dbReference type="EMBL" id="RXK85916.1"/>
    </source>
</evidence>
<evidence type="ECO:0000256" key="2">
    <source>
        <dbReference type="ARBA" id="ARBA00023125"/>
    </source>
</evidence>
<name>A0A4V1MAH7_9BACT</name>
<dbReference type="RefSeq" id="WP_129001667.1">
    <property type="nucleotide sequence ID" value="NZ_SDHZ01000001.1"/>
</dbReference>
<keyword evidence="3" id="KW-0804">Transcription</keyword>
<proteinExistence type="predicted"/>
<dbReference type="GO" id="GO:0000976">
    <property type="term" value="F:transcription cis-regulatory region binding"/>
    <property type="evidence" value="ECO:0007669"/>
    <property type="project" value="TreeGrafter"/>
</dbReference>
<dbReference type="Pfam" id="PF00532">
    <property type="entry name" value="Peripla_BP_1"/>
    <property type="match status" value="1"/>
</dbReference>
<feature type="domain" description="HTH lacI-type" evidence="4">
    <location>
        <begin position="4"/>
        <end position="60"/>
    </location>
</feature>
<dbReference type="OrthoDB" id="9803256at2"/>
<organism evidence="6 7">
    <name type="scientific">Filimonas effusa</name>
    <dbReference type="NCBI Taxonomy" id="2508721"/>
    <lineage>
        <taxon>Bacteria</taxon>
        <taxon>Pseudomonadati</taxon>
        <taxon>Bacteroidota</taxon>
        <taxon>Chitinophagia</taxon>
        <taxon>Chitinophagales</taxon>
        <taxon>Chitinophagaceae</taxon>
        <taxon>Filimonas</taxon>
    </lineage>
</organism>
<dbReference type="Gene3D" id="1.10.260.40">
    <property type="entry name" value="lambda repressor-like DNA-binding domains"/>
    <property type="match status" value="1"/>
</dbReference>
<evidence type="ECO:0000259" key="4">
    <source>
        <dbReference type="PROSITE" id="PS50932"/>
    </source>
</evidence>
<dbReference type="InterPro" id="IPR001387">
    <property type="entry name" value="Cro/C1-type_HTH"/>
</dbReference>
<keyword evidence="1" id="KW-0805">Transcription regulation</keyword>
<keyword evidence="2" id="KW-0238">DNA-binding</keyword>
<dbReference type="Pfam" id="PF00356">
    <property type="entry name" value="LacI"/>
    <property type="match status" value="1"/>
</dbReference>
<dbReference type="PROSITE" id="PS50932">
    <property type="entry name" value="HTH_LACI_2"/>
    <property type="match status" value="1"/>
</dbReference>
<dbReference type="InterPro" id="IPR001761">
    <property type="entry name" value="Peripla_BP/Lac1_sug-bd_dom"/>
</dbReference>
<dbReference type="Gene3D" id="3.40.50.2300">
    <property type="match status" value="2"/>
</dbReference>
<dbReference type="EMBL" id="SDHZ01000001">
    <property type="protein sequence ID" value="RXK85916.1"/>
    <property type="molecule type" value="Genomic_DNA"/>
</dbReference>
<feature type="domain" description="HTH cro/C1-type" evidence="5">
    <location>
        <begin position="2"/>
        <end position="54"/>
    </location>
</feature>
<dbReference type="PANTHER" id="PTHR30146:SF109">
    <property type="entry name" value="HTH-TYPE TRANSCRIPTIONAL REGULATOR GALS"/>
    <property type="match status" value="1"/>
</dbReference>
<protein>
    <submittedName>
        <fullName evidence="6">LacI family transcriptional regulator</fullName>
    </submittedName>
</protein>
<dbReference type="InterPro" id="IPR000843">
    <property type="entry name" value="HTH_LacI"/>
</dbReference>
<dbReference type="PROSITE" id="PS50943">
    <property type="entry name" value="HTH_CROC1"/>
    <property type="match status" value="1"/>
</dbReference>
<reference evidence="6 7" key="1">
    <citation type="submission" date="2019-01" db="EMBL/GenBank/DDBJ databases">
        <title>Filimonas sp. strain TTM-71.</title>
        <authorList>
            <person name="Chen W.-M."/>
        </authorList>
    </citation>
    <scope>NUCLEOTIDE SEQUENCE [LARGE SCALE GENOMIC DNA]</scope>
    <source>
        <strain evidence="6 7">TTM-71</strain>
    </source>
</reference>
<evidence type="ECO:0000256" key="3">
    <source>
        <dbReference type="ARBA" id="ARBA00023163"/>
    </source>
</evidence>
<dbReference type="InterPro" id="IPR028082">
    <property type="entry name" value="Peripla_BP_I"/>
</dbReference>
<sequence>MKKVSLKDVAAKAGVSTTLVSYVLNGKQSNRINSETAEKIKSAAKALHYSPNYLARSLKSNRTFLLGLILADISNPFFSRLARIISDEAEALGYSLLIGSSDESIYKFERLASQFFSRQVDGLIIAPPAGSAAMLELLLDSSTPFVLVDRYFPGVGADSVCVDNFGAASKAAAYFLREARLKMAIITYDSGLQHIEDRVQGAIVTWEQYRPMHSFTAVVYRLHESDLESEMQRIMDHALADDADAFFFTSNKIGVAGVRQLVRRNISIPDMASVVLFDESEAFEFFPYPIPYLRQPLEDIGRSAVDVMLKRVNAEKNEQQAVQQLQLPVAWVATNEQ</sequence>
<dbReference type="AlphaFoldDB" id="A0A4V1MAH7"/>
<dbReference type="InterPro" id="IPR010982">
    <property type="entry name" value="Lambda_DNA-bd_dom_sf"/>
</dbReference>
<dbReference type="SUPFAM" id="SSF47413">
    <property type="entry name" value="lambda repressor-like DNA-binding domains"/>
    <property type="match status" value="1"/>
</dbReference>
<dbReference type="PANTHER" id="PTHR30146">
    <property type="entry name" value="LACI-RELATED TRANSCRIPTIONAL REPRESSOR"/>
    <property type="match status" value="1"/>
</dbReference>
<dbReference type="SUPFAM" id="SSF53822">
    <property type="entry name" value="Periplasmic binding protein-like I"/>
    <property type="match status" value="1"/>
</dbReference>
<gene>
    <name evidence="6" type="ORF">ESB13_03650</name>
</gene>
<dbReference type="GO" id="GO:0003700">
    <property type="term" value="F:DNA-binding transcription factor activity"/>
    <property type="evidence" value="ECO:0007669"/>
    <property type="project" value="TreeGrafter"/>
</dbReference>
<keyword evidence="7" id="KW-1185">Reference proteome</keyword>
<evidence type="ECO:0000259" key="5">
    <source>
        <dbReference type="PROSITE" id="PS50943"/>
    </source>
</evidence>
<evidence type="ECO:0000313" key="7">
    <source>
        <dbReference type="Proteomes" id="UP000290545"/>
    </source>
</evidence>
<comment type="caution">
    <text evidence="6">The sequence shown here is derived from an EMBL/GenBank/DDBJ whole genome shotgun (WGS) entry which is preliminary data.</text>
</comment>
<dbReference type="Proteomes" id="UP000290545">
    <property type="component" value="Unassembled WGS sequence"/>
</dbReference>
<evidence type="ECO:0000256" key="1">
    <source>
        <dbReference type="ARBA" id="ARBA00023015"/>
    </source>
</evidence>
<dbReference type="CDD" id="cd01392">
    <property type="entry name" value="HTH_LacI"/>
    <property type="match status" value="1"/>
</dbReference>